<dbReference type="Gene3D" id="3.40.109.10">
    <property type="entry name" value="NADH Oxidase"/>
    <property type="match status" value="1"/>
</dbReference>
<comment type="caution">
    <text evidence="1">The sequence shown here is derived from an EMBL/GenBank/DDBJ whole genome shotgun (WGS) entry which is preliminary data.</text>
</comment>
<evidence type="ECO:0008006" key="3">
    <source>
        <dbReference type="Google" id="ProtNLM"/>
    </source>
</evidence>
<evidence type="ECO:0000313" key="1">
    <source>
        <dbReference type="EMBL" id="MCE5170314.1"/>
    </source>
</evidence>
<keyword evidence="2" id="KW-1185">Reference proteome</keyword>
<organism evidence="1 2">
    <name type="scientific">Paenibacillus profundus</name>
    <dbReference type="NCBI Taxonomy" id="1173085"/>
    <lineage>
        <taxon>Bacteria</taxon>
        <taxon>Bacillati</taxon>
        <taxon>Bacillota</taxon>
        <taxon>Bacilli</taxon>
        <taxon>Bacillales</taxon>
        <taxon>Paenibacillaceae</taxon>
        <taxon>Paenibacillus</taxon>
    </lineage>
</organism>
<evidence type="ECO:0000313" key="2">
    <source>
        <dbReference type="Proteomes" id="UP001199916"/>
    </source>
</evidence>
<sequence>MNRGPYDQHRPIPQDVLQSLYGLNRELSLNLTPYFGDKLRDMIGEPGWDSVIQFRMGYPKMEALPSPRRPVNEVLISRM</sequence>
<name>A0ABS8YHB9_9BACL</name>
<protein>
    <recommendedName>
        <fullName evidence="3">Nitroreductase domain-containing protein</fullName>
    </recommendedName>
</protein>
<accession>A0ABS8YHB9</accession>
<proteinExistence type="predicted"/>
<dbReference type="EMBL" id="JAJNBZ010000009">
    <property type="protein sequence ID" value="MCE5170314.1"/>
    <property type="molecule type" value="Genomic_DNA"/>
</dbReference>
<reference evidence="1 2" key="1">
    <citation type="submission" date="2021-11" db="EMBL/GenBank/DDBJ databases">
        <title>Draft genome sequence of Paenibacillus profundus YoMME, a new Gram-positive bacteria with exoelectrogenic properties.</title>
        <authorList>
            <person name="Hubenova Y."/>
            <person name="Hubenova E."/>
            <person name="Manasiev Y."/>
            <person name="Peykov S."/>
            <person name="Mitov M."/>
        </authorList>
    </citation>
    <scope>NUCLEOTIDE SEQUENCE [LARGE SCALE GENOMIC DNA]</scope>
    <source>
        <strain evidence="1 2">YoMME</strain>
    </source>
</reference>
<dbReference type="Proteomes" id="UP001199916">
    <property type="component" value="Unassembled WGS sequence"/>
</dbReference>
<gene>
    <name evidence="1" type="ORF">LQV63_13440</name>
</gene>
<dbReference type="InterPro" id="IPR000415">
    <property type="entry name" value="Nitroreductase-like"/>
</dbReference>